<proteinExistence type="predicted"/>
<dbReference type="InterPro" id="IPR004358">
    <property type="entry name" value="Sig_transdc_His_kin-like_C"/>
</dbReference>
<dbReference type="Gene3D" id="3.30.450.20">
    <property type="entry name" value="PAS domain"/>
    <property type="match status" value="1"/>
</dbReference>
<evidence type="ECO:0000259" key="6">
    <source>
        <dbReference type="PROSITE" id="PS50112"/>
    </source>
</evidence>
<keyword evidence="4" id="KW-1133">Transmembrane helix</keyword>
<keyword evidence="4" id="KW-0812">Transmembrane</keyword>
<dbReference type="Pfam" id="PF02518">
    <property type="entry name" value="HATPase_c"/>
    <property type="match status" value="1"/>
</dbReference>
<dbReference type="Proteomes" id="UP000199771">
    <property type="component" value="Unassembled WGS sequence"/>
</dbReference>
<keyword evidence="4" id="KW-0472">Membrane</keyword>
<feature type="transmembrane region" description="Helical" evidence="4">
    <location>
        <begin position="106"/>
        <end position="129"/>
    </location>
</feature>
<comment type="catalytic activity">
    <reaction evidence="1">
        <text>ATP + protein L-histidine = ADP + protein N-phospho-L-histidine.</text>
        <dbReference type="EC" id="2.7.13.3"/>
    </reaction>
</comment>
<dbReference type="Pfam" id="PF00512">
    <property type="entry name" value="HisKA"/>
    <property type="match status" value="1"/>
</dbReference>
<name>A0A1I2I824_9GAMM</name>
<gene>
    <name evidence="7" type="ORF">SAMN04488120_103107</name>
</gene>
<dbReference type="InterPro" id="IPR036890">
    <property type="entry name" value="HATPase_C_sf"/>
</dbReference>
<dbReference type="Gene3D" id="3.30.565.10">
    <property type="entry name" value="Histidine kinase-like ATPase, C-terminal domain"/>
    <property type="match status" value="1"/>
</dbReference>
<dbReference type="CDD" id="cd00075">
    <property type="entry name" value="HATPase"/>
    <property type="match status" value="1"/>
</dbReference>
<keyword evidence="3" id="KW-0597">Phosphoprotein</keyword>
<dbReference type="STRING" id="1076937.SAMN04488120_103107"/>
<accession>A0A1I2I824</accession>
<dbReference type="EC" id="2.7.13.3" evidence="2"/>
<feature type="transmembrane region" description="Helical" evidence="4">
    <location>
        <begin position="65"/>
        <end position="86"/>
    </location>
</feature>
<dbReference type="PROSITE" id="PS50109">
    <property type="entry name" value="HIS_KIN"/>
    <property type="match status" value="1"/>
</dbReference>
<keyword evidence="7" id="KW-0418">Kinase</keyword>
<evidence type="ECO:0000256" key="2">
    <source>
        <dbReference type="ARBA" id="ARBA00012438"/>
    </source>
</evidence>
<dbReference type="InterPro" id="IPR003661">
    <property type="entry name" value="HisK_dim/P_dom"/>
</dbReference>
<evidence type="ECO:0000256" key="3">
    <source>
        <dbReference type="ARBA" id="ARBA00022553"/>
    </source>
</evidence>
<dbReference type="SMART" id="SM00387">
    <property type="entry name" value="HATPase_c"/>
    <property type="match status" value="1"/>
</dbReference>
<dbReference type="Pfam" id="PF13188">
    <property type="entry name" value="PAS_8"/>
    <property type="match status" value="1"/>
</dbReference>
<evidence type="ECO:0000259" key="5">
    <source>
        <dbReference type="PROSITE" id="PS50109"/>
    </source>
</evidence>
<organism evidence="7 8">
    <name type="scientific">Fontimonas thermophila</name>
    <dbReference type="NCBI Taxonomy" id="1076937"/>
    <lineage>
        <taxon>Bacteria</taxon>
        <taxon>Pseudomonadati</taxon>
        <taxon>Pseudomonadota</taxon>
        <taxon>Gammaproteobacteria</taxon>
        <taxon>Nevskiales</taxon>
        <taxon>Nevskiaceae</taxon>
        <taxon>Fontimonas</taxon>
    </lineage>
</organism>
<reference evidence="7 8" key="1">
    <citation type="submission" date="2016-10" db="EMBL/GenBank/DDBJ databases">
        <authorList>
            <person name="de Groot N.N."/>
        </authorList>
    </citation>
    <scope>NUCLEOTIDE SEQUENCE [LARGE SCALE GENOMIC DNA]</scope>
    <source>
        <strain evidence="7 8">DSM 23609</strain>
    </source>
</reference>
<feature type="transmembrane region" description="Helical" evidence="4">
    <location>
        <begin position="30"/>
        <end position="49"/>
    </location>
</feature>
<dbReference type="SUPFAM" id="SSF55785">
    <property type="entry name" value="PYP-like sensor domain (PAS domain)"/>
    <property type="match status" value="1"/>
</dbReference>
<dbReference type="CDD" id="cd00082">
    <property type="entry name" value="HisKA"/>
    <property type="match status" value="1"/>
</dbReference>
<evidence type="ECO:0000256" key="1">
    <source>
        <dbReference type="ARBA" id="ARBA00000085"/>
    </source>
</evidence>
<keyword evidence="8" id="KW-1185">Reference proteome</keyword>
<evidence type="ECO:0000313" key="7">
    <source>
        <dbReference type="EMBL" id="SFF38432.1"/>
    </source>
</evidence>
<evidence type="ECO:0000256" key="4">
    <source>
        <dbReference type="SAM" id="Phobius"/>
    </source>
</evidence>
<sequence>MSERLSAHRARQPAAPRPFTEPARLEDWRILAVLGPYRLLLVATLLSLYRSGFAPEFFQRLSAPAFYYGCLVYVIFALVLLLLGAYRRPGLRIQAHLHCLADTLTIGTLVYAAGGIGSGLGILLVPPVIGCSLVLSPRLAAVQAAVATLGMFAAETAQQLNTHAWDSSDYSQTGLLGLMFFASSLVANLVAQRARRSEAVAERVGSEFMNLSRLSESIIESMQTGVLVIDAEDRVRLANTAARRLLGDALTPGTTAARTMPALGEALTAWRAGRDDASLLLSGARSGRELTVRFTPLGWGAQTQVLVLLDDAAHLREQAQQMKLAALGRLSASIAHEIRNPLSAILQAGQLLSEAAEMRGENARLLEMIQRHGARIERIVRDVLDLSRPGPSQRMNLRLREWLIRTVAFYHESHPHTVRPIELDDVPGNVEVRFDPQHLQQVLFNLWDNSFEHGARIGRTVNVRLRASHSAEDGAVLLDVIDDGAGIPAELHERIFEPFFTTHTGGTGLGLFLCRELCEYNQARLSHVASATGATFRIRFGPTSNATVSRGHAPPSP</sequence>
<dbReference type="InterPro" id="IPR005467">
    <property type="entry name" value="His_kinase_dom"/>
</dbReference>
<evidence type="ECO:0000313" key="8">
    <source>
        <dbReference type="Proteomes" id="UP000199771"/>
    </source>
</evidence>
<dbReference type="SUPFAM" id="SSF47384">
    <property type="entry name" value="Homodimeric domain of signal transducing histidine kinase"/>
    <property type="match status" value="1"/>
</dbReference>
<dbReference type="GO" id="GO:0000155">
    <property type="term" value="F:phosphorelay sensor kinase activity"/>
    <property type="evidence" value="ECO:0007669"/>
    <property type="project" value="InterPro"/>
</dbReference>
<dbReference type="InterPro" id="IPR000014">
    <property type="entry name" value="PAS"/>
</dbReference>
<dbReference type="PANTHER" id="PTHR43065">
    <property type="entry name" value="SENSOR HISTIDINE KINASE"/>
    <property type="match status" value="1"/>
</dbReference>
<dbReference type="InterPro" id="IPR035965">
    <property type="entry name" value="PAS-like_dom_sf"/>
</dbReference>
<dbReference type="EMBL" id="FOOC01000003">
    <property type="protein sequence ID" value="SFF38432.1"/>
    <property type="molecule type" value="Genomic_DNA"/>
</dbReference>
<dbReference type="OrthoDB" id="9815750at2"/>
<dbReference type="PANTHER" id="PTHR43065:SF52">
    <property type="entry name" value="SENSOR PROTEIN KINASE PILS"/>
    <property type="match status" value="1"/>
</dbReference>
<dbReference type="Gene3D" id="1.10.287.130">
    <property type="match status" value="1"/>
</dbReference>
<dbReference type="InterPro" id="IPR036097">
    <property type="entry name" value="HisK_dim/P_sf"/>
</dbReference>
<dbReference type="PROSITE" id="PS50112">
    <property type="entry name" value="PAS"/>
    <property type="match status" value="1"/>
</dbReference>
<keyword evidence="7" id="KW-0808">Transferase</keyword>
<dbReference type="SUPFAM" id="SSF55874">
    <property type="entry name" value="ATPase domain of HSP90 chaperone/DNA topoisomerase II/histidine kinase"/>
    <property type="match status" value="1"/>
</dbReference>
<dbReference type="RefSeq" id="WP_091532117.1">
    <property type="nucleotide sequence ID" value="NZ_FOOC01000003.1"/>
</dbReference>
<dbReference type="PRINTS" id="PR00344">
    <property type="entry name" value="BCTRLSENSOR"/>
</dbReference>
<dbReference type="SMART" id="SM00388">
    <property type="entry name" value="HisKA"/>
    <property type="match status" value="1"/>
</dbReference>
<dbReference type="Pfam" id="PF25323">
    <property type="entry name" value="6TM_PilS"/>
    <property type="match status" value="1"/>
</dbReference>
<dbReference type="AlphaFoldDB" id="A0A1I2I824"/>
<feature type="domain" description="Histidine kinase" evidence="5">
    <location>
        <begin position="333"/>
        <end position="544"/>
    </location>
</feature>
<dbReference type="InterPro" id="IPR003594">
    <property type="entry name" value="HATPase_dom"/>
</dbReference>
<protein>
    <recommendedName>
        <fullName evidence="2">histidine kinase</fullName>
        <ecNumber evidence="2">2.7.13.3</ecNumber>
    </recommendedName>
</protein>
<feature type="domain" description="PAS" evidence="6">
    <location>
        <begin position="218"/>
        <end position="247"/>
    </location>
</feature>